<evidence type="ECO:0000259" key="11">
    <source>
        <dbReference type="PROSITE" id="PS50011"/>
    </source>
</evidence>
<keyword evidence="5 12" id="KW-0418">Kinase</keyword>
<dbReference type="PANTHER" id="PTHR43895:SF32">
    <property type="entry name" value="SERINE_THREONINE-PROTEIN KINASE CHK1"/>
    <property type="match status" value="1"/>
</dbReference>
<accession>V2Y1I0</accession>
<feature type="binding site" evidence="9">
    <location>
        <position position="53"/>
    </location>
    <ligand>
        <name>ATP</name>
        <dbReference type="ChEBI" id="CHEBI:30616"/>
    </ligand>
</feature>
<dbReference type="PROSITE" id="PS50011">
    <property type="entry name" value="PROTEIN_KINASE_DOM"/>
    <property type="match status" value="1"/>
</dbReference>
<sequence>MRLTDTLPDFTGSFLDDDRYELVDCLGSGAYGKVYKAIERTSSSQSPNHFAVKCLLKPEAGSRQEEFQLREIALHKKVSGHPNIVAIHEVLYDDFFLYVILDLCEGGDLFAAITETESFKRDNESIRSVFVQLLDAVQHCHDLGVYHRDLKPENVLLSKDGKQVRIADFGLATDVRTCQEFGCGSSYYMSPECIGKESYRTHYSPRQNDIWSLGVILVNLITARNPWSFAVSTDEHFSRFLYDEDFIQQLLPISDGANRILKRIFDLNPLRRTSISKLRNEVLALETFHRDPVPHPGRTIVSEAGPRNVNVVTVFTEQVPTGEEESNDGSLGLDSSSLCSLGPTPINQLLPLPNPPHISFASDYERFSNWCGSPASDSDYFDAESGSELGPETPASKAVELEVDIADMEISELKLDGEEKGGEAETVTPKIKQEPFQCDPALRAIAKAAVIVSPKYLTKPFSIFRKL</sequence>
<dbReference type="Proteomes" id="UP000017559">
    <property type="component" value="Unassembled WGS sequence"/>
</dbReference>
<name>V2Y1I0_MONRO</name>
<dbReference type="InterPro" id="IPR017441">
    <property type="entry name" value="Protein_kinase_ATP_BS"/>
</dbReference>
<dbReference type="Pfam" id="PF00069">
    <property type="entry name" value="Pkinase"/>
    <property type="match status" value="1"/>
</dbReference>
<evidence type="ECO:0000313" key="13">
    <source>
        <dbReference type="Proteomes" id="UP000017559"/>
    </source>
</evidence>
<comment type="catalytic activity">
    <reaction evidence="7">
        <text>L-threonyl-[protein] + ATP = O-phospho-L-threonyl-[protein] + ADP + H(+)</text>
        <dbReference type="Rhea" id="RHEA:46608"/>
        <dbReference type="Rhea" id="RHEA-COMP:11060"/>
        <dbReference type="Rhea" id="RHEA-COMP:11605"/>
        <dbReference type="ChEBI" id="CHEBI:15378"/>
        <dbReference type="ChEBI" id="CHEBI:30013"/>
        <dbReference type="ChEBI" id="CHEBI:30616"/>
        <dbReference type="ChEBI" id="CHEBI:61977"/>
        <dbReference type="ChEBI" id="CHEBI:456216"/>
        <dbReference type="EC" id="2.7.11.1"/>
    </reaction>
</comment>
<comment type="similarity">
    <text evidence="10">Belongs to the protein kinase superfamily.</text>
</comment>
<dbReference type="KEGG" id="mrr:Moror_10107"/>
<protein>
    <recommendedName>
        <fullName evidence="1">non-specific serine/threonine protein kinase</fullName>
        <ecNumber evidence="1">2.7.11.1</ecNumber>
    </recommendedName>
</protein>
<keyword evidence="2 10" id="KW-0723">Serine/threonine-protein kinase</keyword>
<dbReference type="GO" id="GO:0004674">
    <property type="term" value="F:protein serine/threonine kinase activity"/>
    <property type="evidence" value="ECO:0007669"/>
    <property type="project" value="UniProtKB-KW"/>
</dbReference>
<dbReference type="AlphaFoldDB" id="V2Y1I0"/>
<feature type="domain" description="Protein kinase" evidence="11">
    <location>
        <begin position="20"/>
        <end position="283"/>
    </location>
</feature>
<reference evidence="12 13" key="1">
    <citation type="journal article" date="2014" name="BMC Genomics">
        <title>Genome and secretome analysis of the hemibiotrophic fungal pathogen, Moniliophthora roreri, which causes frosty pod rot disease of cacao: mechanisms of the biotrophic and necrotrophic phases.</title>
        <authorList>
            <person name="Meinhardt L.W."/>
            <person name="Costa G.G.L."/>
            <person name="Thomazella D.P.T."/>
            <person name="Teixeira P.J.P.L."/>
            <person name="Carazzolle M.F."/>
            <person name="Schuster S.C."/>
            <person name="Carlson J.E."/>
            <person name="Guiltinan M.J."/>
            <person name="Mieczkowski P."/>
            <person name="Farmer A."/>
            <person name="Ramaraj T."/>
            <person name="Crozier J."/>
            <person name="Davis R.E."/>
            <person name="Shao J."/>
            <person name="Melnick R.L."/>
            <person name="Pereira G.A.G."/>
            <person name="Bailey B.A."/>
        </authorList>
    </citation>
    <scope>NUCLEOTIDE SEQUENCE [LARGE SCALE GENOMIC DNA]</scope>
    <source>
        <strain evidence="12 13">MCA 2997</strain>
    </source>
</reference>
<dbReference type="SUPFAM" id="SSF56112">
    <property type="entry name" value="Protein kinase-like (PK-like)"/>
    <property type="match status" value="1"/>
</dbReference>
<dbReference type="PROSITE" id="PS00107">
    <property type="entry name" value="PROTEIN_KINASE_ATP"/>
    <property type="match status" value="1"/>
</dbReference>
<evidence type="ECO:0000256" key="6">
    <source>
        <dbReference type="ARBA" id="ARBA00022840"/>
    </source>
</evidence>
<evidence type="ECO:0000256" key="3">
    <source>
        <dbReference type="ARBA" id="ARBA00022679"/>
    </source>
</evidence>
<keyword evidence="13" id="KW-1185">Reference proteome</keyword>
<dbReference type="EMBL" id="AWSO01001061">
    <property type="protein sequence ID" value="ESK85489.1"/>
    <property type="molecule type" value="Genomic_DNA"/>
</dbReference>
<keyword evidence="4 9" id="KW-0547">Nucleotide-binding</keyword>
<evidence type="ECO:0000256" key="1">
    <source>
        <dbReference type="ARBA" id="ARBA00012513"/>
    </source>
</evidence>
<dbReference type="InterPro" id="IPR000719">
    <property type="entry name" value="Prot_kinase_dom"/>
</dbReference>
<evidence type="ECO:0000256" key="2">
    <source>
        <dbReference type="ARBA" id="ARBA00022527"/>
    </source>
</evidence>
<dbReference type="InterPro" id="IPR008271">
    <property type="entry name" value="Ser/Thr_kinase_AS"/>
</dbReference>
<evidence type="ECO:0000256" key="4">
    <source>
        <dbReference type="ARBA" id="ARBA00022741"/>
    </source>
</evidence>
<evidence type="ECO:0000313" key="12">
    <source>
        <dbReference type="EMBL" id="ESK85489.1"/>
    </source>
</evidence>
<evidence type="ECO:0000256" key="7">
    <source>
        <dbReference type="ARBA" id="ARBA00047899"/>
    </source>
</evidence>
<evidence type="ECO:0000256" key="10">
    <source>
        <dbReference type="RuleBase" id="RU000304"/>
    </source>
</evidence>
<dbReference type="EC" id="2.7.11.1" evidence="1"/>
<dbReference type="OrthoDB" id="541276at2759"/>
<gene>
    <name evidence="12" type="ORF">Moror_10107</name>
</gene>
<evidence type="ECO:0000256" key="5">
    <source>
        <dbReference type="ARBA" id="ARBA00022777"/>
    </source>
</evidence>
<comment type="caution">
    <text evidence="12">The sequence shown here is derived from an EMBL/GenBank/DDBJ whole genome shotgun (WGS) entry which is preliminary data.</text>
</comment>
<dbReference type="PANTHER" id="PTHR43895">
    <property type="entry name" value="CALCIUM/CALMODULIN-DEPENDENT PROTEIN KINASE KINASE-RELATED"/>
    <property type="match status" value="1"/>
</dbReference>
<evidence type="ECO:0000256" key="9">
    <source>
        <dbReference type="PROSITE-ProRule" id="PRU10141"/>
    </source>
</evidence>
<dbReference type="HOGENOM" id="CLU_000288_172_5_1"/>
<proteinExistence type="inferred from homology"/>
<comment type="catalytic activity">
    <reaction evidence="8">
        <text>L-seryl-[protein] + ATP = O-phospho-L-seryl-[protein] + ADP + H(+)</text>
        <dbReference type="Rhea" id="RHEA:17989"/>
        <dbReference type="Rhea" id="RHEA-COMP:9863"/>
        <dbReference type="Rhea" id="RHEA-COMP:11604"/>
        <dbReference type="ChEBI" id="CHEBI:15378"/>
        <dbReference type="ChEBI" id="CHEBI:29999"/>
        <dbReference type="ChEBI" id="CHEBI:30616"/>
        <dbReference type="ChEBI" id="CHEBI:83421"/>
        <dbReference type="ChEBI" id="CHEBI:456216"/>
        <dbReference type="EC" id="2.7.11.1"/>
    </reaction>
</comment>
<dbReference type="GO" id="GO:0007165">
    <property type="term" value="P:signal transduction"/>
    <property type="evidence" value="ECO:0007669"/>
    <property type="project" value="TreeGrafter"/>
</dbReference>
<dbReference type="PROSITE" id="PS00108">
    <property type="entry name" value="PROTEIN_KINASE_ST"/>
    <property type="match status" value="1"/>
</dbReference>
<dbReference type="InterPro" id="IPR011009">
    <property type="entry name" value="Kinase-like_dom_sf"/>
</dbReference>
<evidence type="ECO:0000256" key="8">
    <source>
        <dbReference type="ARBA" id="ARBA00048679"/>
    </source>
</evidence>
<dbReference type="STRING" id="1381753.V2Y1I0"/>
<dbReference type="GO" id="GO:0005524">
    <property type="term" value="F:ATP binding"/>
    <property type="evidence" value="ECO:0007669"/>
    <property type="project" value="UniProtKB-UniRule"/>
</dbReference>
<keyword evidence="6 9" id="KW-0067">ATP-binding</keyword>
<organism evidence="12 13">
    <name type="scientific">Moniliophthora roreri (strain MCA 2997)</name>
    <name type="common">Cocoa frosty pod rot fungus</name>
    <name type="synonym">Crinipellis roreri</name>
    <dbReference type="NCBI Taxonomy" id="1381753"/>
    <lineage>
        <taxon>Eukaryota</taxon>
        <taxon>Fungi</taxon>
        <taxon>Dikarya</taxon>
        <taxon>Basidiomycota</taxon>
        <taxon>Agaricomycotina</taxon>
        <taxon>Agaricomycetes</taxon>
        <taxon>Agaricomycetidae</taxon>
        <taxon>Agaricales</taxon>
        <taxon>Marasmiineae</taxon>
        <taxon>Marasmiaceae</taxon>
        <taxon>Moniliophthora</taxon>
    </lineage>
</organism>
<keyword evidence="3" id="KW-0808">Transferase</keyword>
<dbReference type="Gene3D" id="1.10.510.10">
    <property type="entry name" value="Transferase(Phosphotransferase) domain 1"/>
    <property type="match status" value="1"/>
</dbReference>
<dbReference type="SMART" id="SM00220">
    <property type="entry name" value="S_TKc"/>
    <property type="match status" value="1"/>
</dbReference>